<dbReference type="Proteomes" id="UP000772812">
    <property type="component" value="Unassembled WGS sequence"/>
</dbReference>
<gene>
    <name evidence="2" type="ORF">GWK41_09055</name>
</gene>
<reference evidence="2 3" key="1">
    <citation type="journal article" date="2021" name="Syst. Appl. Microbiol.">
        <title>Persephonella atlantica sp. nov.: How to adapt to physico-chemical gradients in high temperature hydrothermal habitats.</title>
        <authorList>
            <person name="Francois D.X."/>
            <person name="Godfroy A."/>
            <person name="Mathien C."/>
            <person name="Aube J."/>
            <person name="Cathalot C."/>
            <person name="Lesongeur F."/>
            <person name="L'Haridon S."/>
            <person name="Philippon X."/>
            <person name="Roussel E.G."/>
        </authorList>
    </citation>
    <scope>NUCLEOTIDE SEQUENCE [LARGE SCALE GENOMIC DNA]</scope>
    <source>
        <strain evidence="2 3">MO1340</strain>
    </source>
</reference>
<evidence type="ECO:0000313" key="3">
    <source>
        <dbReference type="Proteomes" id="UP000772812"/>
    </source>
</evidence>
<evidence type="ECO:0000256" key="1">
    <source>
        <dbReference type="SAM" id="Phobius"/>
    </source>
</evidence>
<dbReference type="RefSeq" id="WP_200674695.1">
    <property type="nucleotide sequence ID" value="NZ_JAACYA010000002.1"/>
</dbReference>
<organism evidence="2 3">
    <name type="scientific">Persephonella atlantica</name>
    <dbReference type="NCBI Taxonomy" id="2699429"/>
    <lineage>
        <taxon>Bacteria</taxon>
        <taxon>Pseudomonadati</taxon>
        <taxon>Aquificota</taxon>
        <taxon>Aquificia</taxon>
        <taxon>Aquificales</taxon>
        <taxon>Hydrogenothermaceae</taxon>
        <taxon>Persephonella</taxon>
    </lineage>
</organism>
<accession>A0ABS1GK62</accession>
<feature type="transmembrane region" description="Helical" evidence="1">
    <location>
        <begin position="7"/>
        <end position="28"/>
    </location>
</feature>
<name>A0ABS1GK62_9AQUI</name>
<comment type="caution">
    <text evidence="2">The sequence shown here is derived from an EMBL/GenBank/DDBJ whole genome shotgun (WGS) entry which is preliminary data.</text>
</comment>
<keyword evidence="3" id="KW-1185">Reference proteome</keyword>
<evidence type="ECO:0008006" key="4">
    <source>
        <dbReference type="Google" id="ProtNLM"/>
    </source>
</evidence>
<keyword evidence="1" id="KW-1133">Transmembrane helix</keyword>
<evidence type="ECO:0000313" key="2">
    <source>
        <dbReference type="EMBL" id="MBK3333216.1"/>
    </source>
</evidence>
<keyword evidence="1" id="KW-0472">Membrane</keyword>
<sequence length="128" mass="14824">MRRVIQSFIIYFMLLTGVLSSAVGFYFLNRDEIELYSDVIKGFKEYKIETYTGERFFSKKLLFFKKDGKVMLKLDDRTFPVYQIRSVNGIDINAAVVKQISRNATNGMWLTACGGFLIIISIALKDYF</sequence>
<feature type="transmembrane region" description="Helical" evidence="1">
    <location>
        <begin position="107"/>
        <end position="124"/>
    </location>
</feature>
<protein>
    <recommendedName>
        <fullName evidence="4">DUF3592 domain-containing protein</fullName>
    </recommendedName>
</protein>
<keyword evidence="1" id="KW-0812">Transmembrane</keyword>
<dbReference type="EMBL" id="JAACYA010000002">
    <property type="protein sequence ID" value="MBK3333216.1"/>
    <property type="molecule type" value="Genomic_DNA"/>
</dbReference>
<proteinExistence type="predicted"/>